<dbReference type="EMBL" id="QWIJ01000509">
    <property type="protein sequence ID" value="RMX81514.1"/>
    <property type="molecule type" value="Genomic_DNA"/>
</dbReference>
<dbReference type="InterPro" id="IPR022793">
    <property type="entry name" value="Rrn10"/>
</dbReference>
<proteinExistence type="predicted"/>
<dbReference type="GO" id="GO:0006360">
    <property type="term" value="P:transcription by RNA polymerase I"/>
    <property type="evidence" value="ECO:0007669"/>
    <property type="project" value="InterPro"/>
</dbReference>
<evidence type="ECO:0000313" key="2">
    <source>
        <dbReference type="EMBL" id="RMX81514.1"/>
    </source>
</evidence>
<dbReference type="OrthoDB" id="2565191at2759"/>
<feature type="compositionally biased region" description="Basic and acidic residues" evidence="1">
    <location>
        <begin position="218"/>
        <end position="230"/>
    </location>
</feature>
<evidence type="ECO:0000313" key="3">
    <source>
        <dbReference type="EMBL" id="RMX98140.1"/>
    </source>
</evidence>
<dbReference type="PANTHER" id="PTHR28054:SF1">
    <property type="entry name" value="RNA POLYMERASE I-SPECIFIC TRANSCRIPTION INITIATION FACTOR RRN10"/>
    <property type="match status" value="1"/>
</dbReference>
<name>A0A3M6Y5X1_HORWE</name>
<feature type="region of interest" description="Disordered" evidence="1">
    <location>
        <begin position="190"/>
        <end position="230"/>
    </location>
</feature>
<dbReference type="AlphaFoldDB" id="A0A3M6Y5X1"/>
<reference evidence="4 5" key="1">
    <citation type="journal article" date="2018" name="BMC Genomics">
        <title>Genomic evidence for intraspecific hybridization in a clonal and extremely halotolerant yeast.</title>
        <authorList>
            <person name="Gostincar C."/>
            <person name="Stajich J.E."/>
            <person name="Zupancic J."/>
            <person name="Zalar P."/>
            <person name="Gunde-Cimerman N."/>
        </authorList>
    </citation>
    <scope>NUCLEOTIDE SEQUENCE [LARGE SCALE GENOMIC DNA]</scope>
    <source>
        <strain evidence="3 5">EXF-6654</strain>
        <strain evidence="2 4">EXF-6656</strain>
    </source>
</reference>
<protein>
    <submittedName>
        <fullName evidence="3">Uncharacterized protein</fullName>
    </submittedName>
</protein>
<evidence type="ECO:0000256" key="1">
    <source>
        <dbReference type="SAM" id="MobiDB-lite"/>
    </source>
</evidence>
<accession>A0A3M6Y5X1</accession>
<dbReference type="Proteomes" id="UP000281245">
    <property type="component" value="Unassembled WGS sequence"/>
</dbReference>
<dbReference type="EMBL" id="QWIK01001043">
    <property type="protein sequence ID" value="RMX98140.1"/>
    <property type="molecule type" value="Genomic_DNA"/>
</dbReference>
<evidence type="ECO:0000313" key="4">
    <source>
        <dbReference type="Proteomes" id="UP000281245"/>
    </source>
</evidence>
<evidence type="ECO:0000313" key="5">
    <source>
        <dbReference type="Proteomes" id="UP000282582"/>
    </source>
</evidence>
<gene>
    <name evidence="3" type="ORF">D0868_10261</name>
    <name evidence="2" type="ORF">D0869_06756</name>
</gene>
<organism evidence="3 5">
    <name type="scientific">Hortaea werneckii</name>
    <name type="common">Black yeast</name>
    <name type="synonym">Cladosporium werneckii</name>
    <dbReference type="NCBI Taxonomy" id="91943"/>
    <lineage>
        <taxon>Eukaryota</taxon>
        <taxon>Fungi</taxon>
        <taxon>Dikarya</taxon>
        <taxon>Ascomycota</taxon>
        <taxon>Pezizomycotina</taxon>
        <taxon>Dothideomycetes</taxon>
        <taxon>Dothideomycetidae</taxon>
        <taxon>Mycosphaerellales</taxon>
        <taxon>Teratosphaeriaceae</taxon>
        <taxon>Hortaea</taxon>
    </lineage>
</organism>
<comment type="caution">
    <text evidence="3">The sequence shown here is derived from an EMBL/GenBank/DDBJ whole genome shotgun (WGS) entry which is preliminary data.</text>
</comment>
<dbReference type="PANTHER" id="PTHR28054">
    <property type="entry name" value="RNA POLYMERASE I-SPECIFIC TRANSCRIPTION INITIATION FACTOR RRN10"/>
    <property type="match status" value="1"/>
</dbReference>
<sequence length="230" mass="25837">MSAKQITHSQTFHGMMADSDDRMSADVYGKNKQATLYDAVAGRVGYEGFLTEERPSKYRDTASTSHAAIPPEEVLFRRKNAPTRYEEDDIYSVDRHLQVHQSLPDSDLLKAIHAYASDFYSTPWLSNSNTDFKSMDETALLAMGILLEEAAAAGLGKTGDLALVEADEDESTPGEHVYWYQGKWRRSVLAQQPTMGRGLKPGRERPQPRRTTRVALRPKTESEREAHMGQ</sequence>
<dbReference type="Proteomes" id="UP000282582">
    <property type="component" value="Unassembled WGS sequence"/>
</dbReference>